<evidence type="ECO:0000256" key="2">
    <source>
        <dbReference type="SAM" id="Phobius"/>
    </source>
</evidence>
<evidence type="ECO:0000313" key="3">
    <source>
        <dbReference type="EMBL" id="KAK5989457.1"/>
    </source>
</evidence>
<reference evidence="3 4" key="1">
    <citation type="submission" date="2024-01" db="EMBL/GenBank/DDBJ databases">
        <title>Complete genome of Cladobotryum mycophilum ATHUM6906.</title>
        <authorList>
            <person name="Christinaki A.C."/>
            <person name="Myridakis A.I."/>
            <person name="Kouvelis V.N."/>
        </authorList>
    </citation>
    <scope>NUCLEOTIDE SEQUENCE [LARGE SCALE GENOMIC DNA]</scope>
    <source>
        <strain evidence="3 4">ATHUM6906</strain>
    </source>
</reference>
<accession>A0ABR0SBB7</accession>
<evidence type="ECO:0000313" key="4">
    <source>
        <dbReference type="Proteomes" id="UP001338125"/>
    </source>
</evidence>
<keyword evidence="2" id="KW-0812">Transmembrane</keyword>
<dbReference type="EMBL" id="JAVFKD010000015">
    <property type="protein sequence ID" value="KAK5989457.1"/>
    <property type="molecule type" value="Genomic_DNA"/>
</dbReference>
<keyword evidence="4" id="KW-1185">Reference proteome</keyword>
<gene>
    <name evidence="3" type="ORF">PT974_10976</name>
</gene>
<proteinExistence type="predicted"/>
<organism evidence="3 4">
    <name type="scientific">Cladobotryum mycophilum</name>
    <dbReference type="NCBI Taxonomy" id="491253"/>
    <lineage>
        <taxon>Eukaryota</taxon>
        <taxon>Fungi</taxon>
        <taxon>Dikarya</taxon>
        <taxon>Ascomycota</taxon>
        <taxon>Pezizomycotina</taxon>
        <taxon>Sordariomycetes</taxon>
        <taxon>Hypocreomycetidae</taxon>
        <taxon>Hypocreales</taxon>
        <taxon>Hypocreaceae</taxon>
        <taxon>Cladobotryum</taxon>
    </lineage>
</organism>
<name>A0ABR0SBB7_9HYPO</name>
<protein>
    <submittedName>
        <fullName evidence="3">Uncharacterized protein</fullName>
    </submittedName>
</protein>
<keyword evidence="2" id="KW-1133">Transmembrane helix</keyword>
<feature type="region of interest" description="Disordered" evidence="1">
    <location>
        <begin position="546"/>
        <end position="578"/>
    </location>
</feature>
<feature type="transmembrane region" description="Helical" evidence="2">
    <location>
        <begin position="109"/>
        <end position="128"/>
    </location>
</feature>
<sequence length="578" mass="63408">MVVSVVEQKPDTYLLWKTFYFPTEHGPRHAIAVKSSVADILNSTYANLLPRLMTNVWAIILSIVVFLIWRADRKQKPHPVLPTLWNNLGDIGSIAEALKYRNRKEHKQAWLFPLLLLIFAAWAAQTALNIVVPPLLILGNAAPVNPEAIYIPDLGESDTNLQAVTRFALETPWALRALGSADQANADLHDKVKFSLIPEGSSADGESILRLNYEYNVTGLDFGLQRYPHLHLYVTGSCVTEYTWHSATRIAPLGSALIALDDYVLFPNSIGQRVANVSLFDGPKPSAQFFTGNQLNGTLEKSNITWAAVVSSVNRTSFMEGNDPWYLTEFALTGVVGVDYRVKSARPALSCWEDTVWSYKGRNSTVGVLNSINLPGLDLPESMQTFFSRYLGSPMIQQLGSRVGLSALKSTTTALGQIFDAGSSSFQDDLERLLLASYIATVNILTDSTLYSANASSRVPNQARGDDGEPQPGIGSFVVWNADVSAVSLRILIVIPSLLAASWVLLNLLLYFTPLSLVNGLDAGNIHEYLQDTQSLAGAYATLSRDDKKRPTWTVVESGDQNPETSNVEYVAASPKKD</sequence>
<comment type="caution">
    <text evidence="3">The sequence shown here is derived from an EMBL/GenBank/DDBJ whole genome shotgun (WGS) entry which is preliminary data.</text>
</comment>
<dbReference type="Proteomes" id="UP001338125">
    <property type="component" value="Unassembled WGS sequence"/>
</dbReference>
<keyword evidence="2" id="KW-0472">Membrane</keyword>
<feature type="compositionally biased region" description="Polar residues" evidence="1">
    <location>
        <begin position="559"/>
        <end position="568"/>
    </location>
</feature>
<evidence type="ECO:0000256" key="1">
    <source>
        <dbReference type="SAM" id="MobiDB-lite"/>
    </source>
</evidence>
<feature type="transmembrane region" description="Helical" evidence="2">
    <location>
        <begin position="52"/>
        <end position="69"/>
    </location>
</feature>